<feature type="coiled-coil region" evidence="1">
    <location>
        <begin position="124"/>
        <end position="151"/>
    </location>
</feature>
<keyword evidence="3" id="KW-1133">Transmembrane helix</keyword>
<proteinExistence type="predicted"/>
<dbReference type="InterPro" id="IPR024399">
    <property type="entry name" value="DUF2628"/>
</dbReference>
<gene>
    <name evidence="4" type="ORF">EI16_09060</name>
</gene>
<evidence type="ECO:0000313" key="5">
    <source>
        <dbReference type="Proteomes" id="UP000027341"/>
    </source>
</evidence>
<feature type="region of interest" description="Disordered" evidence="2">
    <location>
        <begin position="1"/>
        <end position="20"/>
    </location>
</feature>
<dbReference type="Pfam" id="PF10947">
    <property type="entry name" value="DUF2628"/>
    <property type="match status" value="1"/>
</dbReference>
<name>A0A066ZRG9_HYDMR</name>
<keyword evidence="5" id="KW-1185">Reference proteome</keyword>
<organism evidence="4 5">
    <name type="scientific">Hydrogenovibrio marinus</name>
    <dbReference type="NCBI Taxonomy" id="28885"/>
    <lineage>
        <taxon>Bacteria</taxon>
        <taxon>Pseudomonadati</taxon>
        <taxon>Pseudomonadota</taxon>
        <taxon>Gammaproteobacteria</taxon>
        <taxon>Thiotrichales</taxon>
        <taxon>Piscirickettsiaceae</taxon>
        <taxon>Hydrogenovibrio</taxon>
    </lineage>
</organism>
<keyword evidence="3" id="KW-0812">Transmembrane</keyword>
<reference evidence="4 5" key="1">
    <citation type="submission" date="2014-04" db="EMBL/GenBank/DDBJ databases">
        <title>Draft genome sequence of Hydrogenovibrio marinus MH-110, a model organism for aerobic H2 metabolism.</title>
        <authorList>
            <person name="Cha H.J."/>
            <person name="Jo B.H."/>
            <person name="Hwang B.H."/>
        </authorList>
    </citation>
    <scope>NUCLEOTIDE SEQUENCE [LARGE SCALE GENOMIC DNA]</scope>
    <source>
        <strain evidence="4 5">MH-110</strain>
    </source>
</reference>
<feature type="transmembrane region" description="Helical" evidence="3">
    <location>
        <begin position="90"/>
        <end position="123"/>
    </location>
</feature>
<evidence type="ECO:0000256" key="2">
    <source>
        <dbReference type="SAM" id="MobiDB-lite"/>
    </source>
</evidence>
<comment type="caution">
    <text evidence="4">The sequence shown here is derived from an EMBL/GenBank/DDBJ whole genome shotgun (WGS) entry which is preliminary data.</text>
</comment>
<sequence>MTETSNQPQSNETSNESQTAAEFIHSSETNDQYEQAMLEAFVQKPSKMTYYQNALKKMMVTGSPNLQWHWSWWGFFGGWIFLLYRKAYLAALVTFLVTFAISFIPFGTIVGMVVLGGIAPFFIIKRYAMLKQQIENRYETEEEKLSAMTKIGGFHNWVAWAAGIFYALLVLGLLVISIVDPSSLHHH</sequence>
<evidence type="ECO:0000256" key="3">
    <source>
        <dbReference type="SAM" id="Phobius"/>
    </source>
</evidence>
<dbReference type="EMBL" id="JMIU01000001">
    <property type="protein sequence ID" value="KDN96408.1"/>
    <property type="molecule type" value="Genomic_DNA"/>
</dbReference>
<keyword evidence="1" id="KW-0175">Coiled coil</keyword>
<dbReference type="RefSeq" id="WP_029912507.1">
    <property type="nucleotide sequence ID" value="NZ_AP020335.1"/>
</dbReference>
<accession>A0A066ZRG9</accession>
<evidence type="ECO:0000256" key="1">
    <source>
        <dbReference type="SAM" id="Coils"/>
    </source>
</evidence>
<dbReference type="Proteomes" id="UP000027341">
    <property type="component" value="Unassembled WGS sequence"/>
</dbReference>
<evidence type="ECO:0008006" key="6">
    <source>
        <dbReference type="Google" id="ProtNLM"/>
    </source>
</evidence>
<evidence type="ECO:0000313" key="4">
    <source>
        <dbReference type="EMBL" id="KDN96408.1"/>
    </source>
</evidence>
<protein>
    <recommendedName>
        <fullName evidence="6">DUF2628 domain-containing protein</fullName>
    </recommendedName>
</protein>
<feature type="transmembrane region" description="Helical" evidence="3">
    <location>
        <begin position="66"/>
        <end position="84"/>
    </location>
</feature>
<dbReference type="AlphaFoldDB" id="A0A066ZRG9"/>
<feature type="transmembrane region" description="Helical" evidence="3">
    <location>
        <begin position="157"/>
        <end position="179"/>
    </location>
</feature>
<keyword evidence="3" id="KW-0472">Membrane</keyword>